<gene>
    <name evidence="1" type="ORF">Fadolivirus_1_204</name>
</gene>
<evidence type="ECO:0000313" key="2">
    <source>
        <dbReference type="Proteomes" id="UP001162001"/>
    </source>
</evidence>
<dbReference type="Proteomes" id="UP001162001">
    <property type="component" value="Segment"/>
</dbReference>
<keyword evidence="2" id="KW-1185">Reference proteome</keyword>
<organism evidence="1 2">
    <name type="scientific">Fadolivirus FV1/VV64</name>
    <dbReference type="NCBI Taxonomy" id="3070911"/>
    <lineage>
        <taxon>Viruses</taxon>
        <taxon>Varidnaviria</taxon>
        <taxon>Bamfordvirae</taxon>
        <taxon>Nucleocytoviricota</taxon>
        <taxon>Megaviricetes</taxon>
        <taxon>Imitervirales</taxon>
        <taxon>Mimiviridae</taxon>
        <taxon>Klosneuvirinae</taxon>
        <taxon>Fadolivirus</taxon>
        <taxon>Fadolivirus algeromassiliense</taxon>
    </lineage>
</organism>
<evidence type="ECO:0000313" key="1">
    <source>
        <dbReference type="EMBL" id="QKF93662.1"/>
    </source>
</evidence>
<protein>
    <submittedName>
        <fullName evidence="1">Uncharacterized protein</fullName>
    </submittedName>
</protein>
<proteinExistence type="predicted"/>
<dbReference type="EMBL" id="MT418680">
    <property type="protein sequence ID" value="QKF93662.1"/>
    <property type="molecule type" value="Genomic_DNA"/>
</dbReference>
<name>A0A7D3R0G2_9VIRU</name>
<sequence length="425" mass="46858">MTSKNCNSKCDKKKCCPKLTLSSVLSRPTSGYSAPNSISRDGSLIYCVYDICVLPNLTLEAELFDNSNGTLVSKKQLHGNTTDPTPGPYIIVDGGQAAPNFNKFSILDDNNEDTARLRILDPEFNVTATKLFADYFAEGFSFNGGSFSDDSGLVAVTYVYDPNVNQPYQKSILRVLETSGLNEVASYPYNGNTGNLTRFFTLKCKTSNGCYVNKQYLVLHSLGGTYDAENPTSAPPSLLKILCLQNGVISLVDEVELPENCTYDLHKCGNQIYLVVGTSRANIQGEIIVQEEANPSFLQSDGDEYRVYKFDCCHGLQMICGKNFNTSLNVTFYPDGNSVVINQNIIRNCPGMFEVVQVDDLKCPRKCSSTIGKPGIRGFSLKFSDNGKWAIVTGAKENPVMEDLQSTQLDLYDGLFNIQLYKVDF</sequence>
<reference evidence="1 2" key="1">
    <citation type="submission" date="2020-04" db="EMBL/GenBank/DDBJ databases">
        <title>Advantages and limits of metagenomic assembly and binning of a giant virus.</title>
        <authorList>
            <person name="Schulz F."/>
            <person name="Andreani J."/>
            <person name="Francis R."/>
            <person name="Boudjemaa H."/>
            <person name="Bou Khalil J.Y."/>
            <person name="Lee J."/>
            <person name="La Scola B."/>
            <person name="Woyke T."/>
        </authorList>
    </citation>
    <scope>NUCLEOTIDE SEQUENCE [LARGE SCALE GENOMIC DNA]</scope>
    <source>
        <strain evidence="1 2">FV1/VV64</strain>
    </source>
</reference>
<accession>A0A7D3R0G2</accession>